<feature type="compositionally biased region" description="Low complexity" evidence="1">
    <location>
        <begin position="63"/>
        <end position="76"/>
    </location>
</feature>
<name>A0ABY5ZG70_9ACTN</name>
<proteinExistence type="predicted"/>
<feature type="region of interest" description="Disordered" evidence="1">
    <location>
        <begin position="63"/>
        <end position="88"/>
    </location>
</feature>
<evidence type="ECO:0000256" key="1">
    <source>
        <dbReference type="SAM" id="MobiDB-lite"/>
    </source>
</evidence>
<dbReference type="InterPro" id="IPR052509">
    <property type="entry name" value="Metal_resp_DNA-bind_regulator"/>
</dbReference>
<feature type="domain" description="Transcription regulator PadR N-terminal" evidence="2">
    <location>
        <begin position="3"/>
        <end position="60"/>
    </location>
</feature>
<dbReference type="Proteomes" id="UP001058271">
    <property type="component" value="Chromosome"/>
</dbReference>
<evidence type="ECO:0000259" key="2">
    <source>
        <dbReference type="Pfam" id="PF03551"/>
    </source>
</evidence>
<dbReference type="PANTHER" id="PTHR33169">
    <property type="entry name" value="PADR-FAMILY TRANSCRIPTIONAL REGULATOR"/>
    <property type="match status" value="1"/>
</dbReference>
<dbReference type="PANTHER" id="PTHR33169:SF14">
    <property type="entry name" value="TRANSCRIPTIONAL REGULATOR RV3488"/>
    <property type="match status" value="1"/>
</dbReference>
<sequence>MWRYGYELGQRIGLRAGTLYPILMRLRDRGLLEATWESDPPEGRPARHLYRLTGAGRHLAAETATDTITDATPASARTPRPGELRGAW</sequence>
<reference evidence="3" key="1">
    <citation type="submission" date="2021-04" db="EMBL/GenBank/DDBJ databases">
        <title>Biosynthetic gene clusters of Dactylosporangioum roseum.</title>
        <authorList>
            <person name="Hartkoorn R.C."/>
            <person name="Beaudoing E."/>
            <person name="Hot D."/>
            <person name="Moureu S."/>
        </authorList>
    </citation>
    <scope>NUCLEOTIDE SEQUENCE</scope>
    <source>
        <strain evidence="3">NRRL B-16295</strain>
    </source>
</reference>
<dbReference type="InterPro" id="IPR005149">
    <property type="entry name" value="Tscrpt_reg_PadR_N"/>
</dbReference>
<accession>A0ABY5ZG70</accession>
<gene>
    <name evidence="3" type="ORF">Drose_25315</name>
</gene>
<evidence type="ECO:0000313" key="4">
    <source>
        <dbReference type="Proteomes" id="UP001058271"/>
    </source>
</evidence>
<evidence type="ECO:0000313" key="3">
    <source>
        <dbReference type="EMBL" id="UWZ40576.1"/>
    </source>
</evidence>
<dbReference type="Pfam" id="PF03551">
    <property type="entry name" value="PadR"/>
    <property type="match status" value="1"/>
</dbReference>
<dbReference type="EMBL" id="CP073721">
    <property type="protein sequence ID" value="UWZ40576.1"/>
    <property type="molecule type" value="Genomic_DNA"/>
</dbReference>
<dbReference type="InterPro" id="IPR036388">
    <property type="entry name" value="WH-like_DNA-bd_sf"/>
</dbReference>
<organism evidence="3 4">
    <name type="scientific">Dactylosporangium roseum</name>
    <dbReference type="NCBI Taxonomy" id="47989"/>
    <lineage>
        <taxon>Bacteria</taxon>
        <taxon>Bacillati</taxon>
        <taxon>Actinomycetota</taxon>
        <taxon>Actinomycetes</taxon>
        <taxon>Micromonosporales</taxon>
        <taxon>Micromonosporaceae</taxon>
        <taxon>Dactylosporangium</taxon>
    </lineage>
</organism>
<protein>
    <submittedName>
        <fullName evidence="3">Helix-turn-helix transcriptional regulator</fullName>
    </submittedName>
</protein>
<dbReference type="InterPro" id="IPR036390">
    <property type="entry name" value="WH_DNA-bd_sf"/>
</dbReference>
<keyword evidence="4" id="KW-1185">Reference proteome</keyword>
<dbReference type="SUPFAM" id="SSF46785">
    <property type="entry name" value="Winged helix' DNA-binding domain"/>
    <property type="match status" value="1"/>
</dbReference>
<dbReference type="Gene3D" id="1.10.10.10">
    <property type="entry name" value="Winged helix-like DNA-binding domain superfamily/Winged helix DNA-binding domain"/>
    <property type="match status" value="1"/>
</dbReference>